<accession>A0A930DQ11</accession>
<dbReference type="Pfam" id="PF18980">
    <property type="entry name" value="DUF5716_C"/>
    <property type="match status" value="1"/>
</dbReference>
<evidence type="ECO:0000313" key="2">
    <source>
        <dbReference type="EMBL" id="MBF1284332.1"/>
    </source>
</evidence>
<proteinExistence type="predicted"/>
<evidence type="ECO:0000313" key="3">
    <source>
        <dbReference type="Proteomes" id="UP000709351"/>
    </source>
</evidence>
<name>A0A930DQ11_9FIRM</name>
<dbReference type="AlphaFoldDB" id="A0A930DQ11"/>
<organism evidence="2 3">
    <name type="scientific">Oribacterium parvum</name>
    <dbReference type="NCBI Taxonomy" id="1501329"/>
    <lineage>
        <taxon>Bacteria</taxon>
        <taxon>Bacillati</taxon>
        <taxon>Bacillota</taxon>
        <taxon>Clostridia</taxon>
        <taxon>Lachnospirales</taxon>
        <taxon>Lachnospiraceae</taxon>
        <taxon>Oribacterium</taxon>
    </lineage>
</organism>
<reference evidence="2" key="1">
    <citation type="submission" date="2020-04" db="EMBL/GenBank/DDBJ databases">
        <title>Deep metagenomics examines the oral microbiome during advanced dental caries in children, revealing novel taxa and co-occurrences with host molecules.</title>
        <authorList>
            <person name="Baker J.L."/>
            <person name="Morton J.T."/>
            <person name="Dinis M."/>
            <person name="Alvarez R."/>
            <person name="Tran N.C."/>
            <person name="Knight R."/>
            <person name="Edlund A."/>
        </authorList>
    </citation>
    <scope>NUCLEOTIDE SEQUENCE</scope>
    <source>
        <strain evidence="2">JCVI_24_bin.2</strain>
    </source>
</reference>
<evidence type="ECO:0000259" key="1">
    <source>
        <dbReference type="Pfam" id="PF18980"/>
    </source>
</evidence>
<comment type="caution">
    <text evidence="2">The sequence shown here is derived from an EMBL/GenBank/DDBJ whole genome shotgun (WGS) entry which is preliminary data.</text>
</comment>
<dbReference type="Proteomes" id="UP000709351">
    <property type="component" value="Unassembled WGS sequence"/>
</dbReference>
<dbReference type="EMBL" id="JABZRD010000472">
    <property type="protein sequence ID" value="MBF1284332.1"/>
    <property type="molecule type" value="Genomic_DNA"/>
</dbReference>
<protein>
    <recommendedName>
        <fullName evidence="1">DUF5716 domain-containing protein</fullName>
    </recommendedName>
</protein>
<sequence length="413" mass="47534">MKIIGIALSDEYTDISLVKEEYTYRFPTLLSRERQENRFYIGEEAYKKNLDGGVILVDKLLSLFKKKGSATLAEKCYDAGELLAIFLEQLLIEGENRIKGKEIPEEDGKDVLVLSVRDAEPEVMHSLKALLNKTFSDRYEIRLVSHAESFAHYILRQEKKLYNRLVGMFEFSSQVLYYYEMQVSKGSKKYAISVGEAQPDALSSGILENPIGRKMTDQVLSGVTDRITKAKVYSAFFLSGKGFENTELFPEFMKKLLRGRRVCVESFLFSIGALEYGKLIGKGEEEEYLLLCDTRISHEISIKVSQKEREFPLYLAHAGDPWLEERKDVYLLLDNQDYIDFQVHKLSGSARAKQYRMSLKEFPKRERRCTKVSLHTRFWGNETAVIKLTDLGFGELWKGTYQSIEESIPLGKE</sequence>
<dbReference type="InterPro" id="IPR043770">
    <property type="entry name" value="DUF5716_C"/>
</dbReference>
<feature type="domain" description="DUF5716" evidence="1">
    <location>
        <begin position="112"/>
        <end position="409"/>
    </location>
</feature>
<gene>
    <name evidence="2" type="ORF">HXM93_07375</name>
</gene>